<evidence type="ECO:0008006" key="3">
    <source>
        <dbReference type="Google" id="ProtNLM"/>
    </source>
</evidence>
<comment type="caution">
    <text evidence="1">The sequence shown here is derived from an EMBL/GenBank/DDBJ whole genome shotgun (WGS) entry which is preliminary data.</text>
</comment>
<reference evidence="1 2" key="1">
    <citation type="submission" date="2020-08" db="EMBL/GenBank/DDBJ databases">
        <title>Genomic Encyclopedia of Type Strains, Phase III (KMG-III): the genomes of soil and plant-associated and newly described type strains.</title>
        <authorList>
            <person name="Whitman W."/>
        </authorList>
    </citation>
    <scope>NUCLEOTIDE SEQUENCE [LARGE SCALE GENOMIC DNA]</scope>
    <source>
        <strain evidence="1 2">CECT 8571</strain>
    </source>
</reference>
<protein>
    <recommendedName>
        <fullName evidence="3">DUF3088 family protein</fullName>
    </recommendedName>
</protein>
<accession>A0A839UQ61</accession>
<sequence>MNAPIKPKLFLLKPGYGDGGNQFCPDCALVLGYLQYEPAMASVVDIELIDFTRPRQQLVTLLGEDLQNSPALIFPEGVLPNDVSVSPITGRAYLNDGRAICHWLGSTFGGLVPS</sequence>
<gene>
    <name evidence="1" type="ORF">FHS30_000854</name>
</gene>
<dbReference type="Pfam" id="PF11287">
    <property type="entry name" value="DUF3088"/>
    <property type="match status" value="1"/>
</dbReference>
<name>A0A839UQ61_9GAMM</name>
<dbReference type="EMBL" id="JACHXZ010000001">
    <property type="protein sequence ID" value="MBB3167678.1"/>
    <property type="molecule type" value="Genomic_DNA"/>
</dbReference>
<dbReference type="AlphaFoldDB" id="A0A839UQ61"/>
<dbReference type="Proteomes" id="UP000559987">
    <property type="component" value="Unassembled WGS sequence"/>
</dbReference>
<proteinExistence type="predicted"/>
<dbReference type="RefSeq" id="WP_183908600.1">
    <property type="nucleotide sequence ID" value="NZ_JACHXZ010000001.1"/>
</dbReference>
<evidence type="ECO:0000313" key="1">
    <source>
        <dbReference type="EMBL" id="MBB3167678.1"/>
    </source>
</evidence>
<evidence type="ECO:0000313" key="2">
    <source>
        <dbReference type="Proteomes" id="UP000559987"/>
    </source>
</evidence>
<organism evidence="1 2">
    <name type="scientific">Simiduia aestuariiviva</name>
    <dbReference type="NCBI Taxonomy" id="1510459"/>
    <lineage>
        <taxon>Bacteria</taxon>
        <taxon>Pseudomonadati</taxon>
        <taxon>Pseudomonadota</taxon>
        <taxon>Gammaproteobacteria</taxon>
        <taxon>Cellvibrionales</taxon>
        <taxon>Cellvibrionaceae</taxon>
        <taxon>Simiduia</taxon>
    </lineage>
</organism>
<dbReference type="InterPro" id="IPR021439">
    <property type="entry name" value="DUF3088"/>
</dbReference>
<keyword evidence="2" id="KW-1185">Reference proteome</keyword>